<comment type="caution">
    <text evidence="3">The sequence shown here is derived from an EMBL/GenBank/DDBJ whole genome shotgun (WGS) entry which is preliminary data.</text>
</comment>
<reference evidence="3 4" key="1">
    <citation type="submission" date="2019-08" db="EMBL/GenBank/DDBJ databases">
        <title>Bradyrhizobium hipponensis sp. nov., a rhizobium isolated from a Lupinus angustifolius root nodule in Tunisia.</title>
        <authorList>
            <person name="Off K."/>
            <person name="Rejili M."/>
            <person name="Mars M."/>
            <person name="Brachmann A."/>
            <person name="Marin M."/>
        </authorList>
    </citation>
    <scope>NUCLEOTIDE SEQUENCE [LARGE SCALE GENOMIC DNA]</scope>
    <source>
        <strain evidence="4">aSej3</strain>
    </source>
</reference>
<keyword evidence="4" id="KW-1185">Reference proteome</keyword>
<organism evidence="3 4">
    <name type="scientific">Bradyrhizobium hipponense</name>
    <dbReference type="NCBI Taxonomy" id="2605638"/>
    <lineage>
        <taxon>Bacteria</taxon>
        <taxon>Pseudomonadati</taxon>
        <taxon>Pseudomonadota</taxon>
        <taxon>Alphaproteobacteria</taxon>
        <taxon>Hyphomicrobiales</taxon>
        <taxon>Nitrobacteraceae</taxon>
        <taxon>Bradyrhizobium</taxon>
    </lineage>
</organism>
<feature type="chain" id="PRO_5024366632" evidence="2">
    <location>
        <begin position="30"/>
        <end position="146"/>
    </location>
</feature>
<gene>
    <name evidence="3" type="ORF">FXV83_01875</name>
</gene>
<name>A0A5S4YV66_9BRAD</name>
<evidence type="ECO:0000313" key="3">
    <source>
        <dbReference type="EMBL" id="TYO68246.1"/>
    </source>
</evidence>
<feature type="region of interest" description="Disordered" evidence="1">
    <location>
        <begin position="55"/>
        <end position="93"/>
    </location>
</feature>
<protein>
    <submittedName>
        <fullName evidence="3">Uncharacterized protein</fullName>
    </submittedName>
</protein>
<feature type="signal peptide" evidence="2">
    <location>
        <begin position="1"/>
        <end position="29"/>
    </location>
</feature>
<evidence type="ECO:0000313" key="4">
    <source>
        <dbReference type="Proteomes" id="UP000324797"/>
    </source>
</evidence>
<dbReference type="EMBL" id="VSTH01000012">
    <property type="protein sequence ID" value="TYO68246.1"/>
    <property type="molecule type" value="Genomic_DNA"/>
</dbReference>
<feature type="compositionally biased region" description="Basic and acidic residues" evidence="1">
    <location>
        <begin position="66"/>
        <end position="79"/>
    </location>
</feature>
<dbReference type="AlphaFoldDB" id="A0A5S4YV66"/>
<evidence type="ECO:0000256" key="2">
    <source>
        <dbReference type="SAM" id="SignalP"/>
    </source>
</evidence>
<proteinExistence type="predicted"/>
<accession>A0A5S4YV66</accession>
<keyword evidence="2" id="KW-0732">Signal</keyword>
<evidence type="ECO:0000256" key="1">
    <source>
        <dbReference type="SAM" id="MobiDB-lite"/>
    </source>
</evidence>
<sequence>MFLRLTRSVRMKVGWLVALAYLFCVVAPAAALALGTAAPCLTDDAVLGDLVPAHHQTSHNHAGNAAHDHAKGHGHDHAAAQDAPAQHHHDGKGKPGPCCGTMCMTALPADLPDIAKPIRPISTCAPEVAVRVHSEAPPLLYRPPIV</sequence>
<dbReference type="Proteomes" id="UP000324797">
    <property type="component" value="Unassembled WGS sequence"/>
</dbReference>